<dbReference type="Proteomes" id="UP001215151">
    <property type="component" value="Unassembled WGS sequence"/>
</dbReference>
<dbReference type="AlphaFoldDB" id="A0AAD7TJI4"/>
<proteinExistence type="predicted"/>
<reference evidence="2" key="1">
    <citation type="submission" date="2022-11" db="EMBL/GenBank/DDBJ databases">
        <title>Genome Sequence of Cubamyces cubensis.</title>
        <authorList>
            <person name="Buettner E."/>
        </authorList>
    </citation>
    <scope>NUCLEOTIDE SEQUENCE</scope>
    <source>
        <strain evidence="2">MPL-01</strain>
    </source>
</reference>
<name>A0AAD7TJI4_9APHY</name>
<comment type="caution">
    <text evidence="2">The sequence shown here is derived from an EMBL/GenBank/DDBJ whole genome shotgun (WGS) entry which is preliminary data.</text>
</comment>
<feature type="compositionally biased region" description="Polar residues" evidence="1">
    <location>
        <begin position="211"/>
        <end position="221"/>
    </location>
</feature>
<feature type="region of interest" description="Disordered" evidence="1">
    <location>
        <begin position="200"/>
        <end position="221"/>
    </location>
</feature>
<evidence type="ECO:0000256" key="1">
    <source>
        <dbReference type="SAM" id="MobiDB-lite"/>
    </source>
</evidence>
<gene>
    <name evidence="2" type="ORF">ONZ51_g11289</name>
</gene>
<evidence type="ECO:0000313" key="2">
    <source>
        <dbReference type="EMBL" id="KAJ8461837.1"/>
    </source>
</evidence>
<feature type="compositionally biased region" description="Low complexity" evidence="1">
    <location>
        <begin position="7"/>
        <end position="18"/>
    </location>
</feature>
<accession>A0AAD7TJI4</accession>
<dbReference type="EMBL" id="JAPEVG010000520">
    <property type="protein sequence ID" value="KAJ8461837.1"/>
    <property type="molecule type" value="Genomic_DNA"/>
</dbReference>
<organism evidence="2 3">
    <name type="scientific">Trametes cubensis</name>
    <dbReference type="NCBI Taxonomy" id="1111947"/>
    <lineage>
        <taxon>Eukaryota</taxon>
        <taxon>Fungi</taxon>
        <taxon>Dikarya</taxon>
        <taxon>Basidiomycota</taxon>
        <taxon>Agaricomycotina</taxon>
        <taxon>Agaricomycetes</taxon>
        <taxon>Polyporales</taxon>
        <taxon>Polyporaceae</taxon>
        <taxon>Trametes</taxon>
    </lineage>
</organism>
<evidence type="ECO:0000313" key="3">
    <source>
        <dbReference type="Proteomes" id="UP001215151"/>
    </source>
</evidence>
<feature type="region of interest" description="Disordered" evidence="1">
    <location>
        <begin position="1"/>
        <end position="51"/>
    </location>
</feature>
<protein>
    <submittedName>
        <fullName evidence="2">Uncharacterized protein</fullName>
    </submittedName>
</protein>
<feature type="compositionally biased region" description="Polar residues" evidence="1">
    <location>
        <begin position="23"/>
        <end position="36"/>
    </location>
</feature>
<sequence length="353" mass="40372">MSLPLRSSDSTADSVTSVCGPAQQPTVPMTSSSSSDEVLEQGRREDQTKPGVQDLCSEIRQIKDIILETNNAFCTCRIELRGFDDRREDERPRNGKAQPQEKLCPECEELYQEQQWRTILERTEKNAATLSGTLRTIAKVFDNSSETTEKDFRVELETFDELIGRNLRDTQTICKDLDDLKVAISVFRQHKVQVARNRLAHQIPEQEPARQDSSLTDQPEQRAISETASCNLLEAIRQKSPWWPKAKTAHEEDCLQLQRLDDVLTALSMIISNMKYMIKIWDSLKRDILALKQGLLVVNTEEHTKFFWPKLREYRDDYLNLSNALTEYQLNAAQGRARALLGTRVSVIASVDL</sequence>
<keyword evidence="3" id="KW-1185">Reference proteome</keyword>